<evidence type="ECO:0008006" key="4">
    <source>
        <dbReference type="Google" id="ProtNLM"/>
    </source>
</evidence>
<dbReference type="Proteomes" id="UP000694700">
    <property type="component" value="Unplaced"/>
</dbReference>
<dbReference type="GO" id="GO:0006203">
    <property type="term" value="P:dGTP catabolic process"/>
    <property type="evidence" value="ECO:0007669"/>
    <property type="project" value="TreeGrafter"/>
</dbReference>
<dbReference type="CDD" id="cd00077">
    <property type="entry name" value="HDc"/>
    <property type="match status" value="1"/>
</dbReference>
<sequence length="917" mass="107579">MNVCSFFILYFYVDLLKHEQASVQMFHCMRKKNGLDKMMKDYELNLKKDIIFIEELIQGRKTSESPWTAKGRPEDKSFLYEIVANKLNGIDVDKWDYLSRDCHYLGIPNGFDHQRLLKSARVCEVDGRNHICFRDKVADNIYGMFHTRYTLHRQALQHKIGYIIDVKIKEALVKANDKLSPDHKISDAIDDILEYTKLTDHIFDQILNQSDSNPDLAEARSILEDVVNRRLPKFVGEARLKEKDLKEKLKASLKDQSDKASRIKLYQEELQKQWREIITDNKYVNAEEFDIYVLDMGFGEVGKEPIDNVHFYSKNEPNKAFKLEKYQVSSLKPKRFHEYLVRVYYKKTDGSYQKIQQKAEKRFHEWCENNEFIDSEEDESVGVPSQNNQSSDKIFNDPIHGQIELHPLLVKIIDTPQFQRLRHIKQRGGAYLVYPGATHTRFEHSLGMAYLAGRMIKVLQEDQPNAVEKINQDLIDEKDVLCVQIAALCYNLGHGPFSHLYEKLHREALKREAEACSSSGDGQQQAQSEEFRSEMWKVASFWMFLDIVEKNDELKQKLNEKDLRFIKELIEGVDTADPEWPATGRSENKAFLYEIVINKWNGIDVHRWDYFARDCHHLGIPNSFDHQRLLESARVCKVNGRNHICFRDKVADNVYDMFRTQYTLYSQAYQHKIGNISQKKIIDALLEARDKLPKISPIAVSKLQDDIERKIRRITGVSSHTHEDDENSTELNREMREFTKLTDHIFEEILYSSDAGLEGARKKLEDVVKRRLPKCVGETRLIKRDNLDHKKALNQTLQNMWNKAVDEWNKLHPAVFLDKKDFSTEVIQLDCTHSTGKNPIDNVYFYRKWNLTEAFKIKKYEVSSLLPEEFTEYVGRVYYTKNSVEEEMDAKECFKWWCLGKCVIELYDQHAFKGTKC</sequence>
<dbReference type="InterPro" id="IPR050135">
    <property type="entry name" value="dGTPase-like"/>
</dbReference>
<dbReference type="AlphaFoldDB" id="A0A8C1W0Q9"/>
<dbReference type="PANTHER" id="PTHR11373:SF4">
    <property type="entry name" value="DEOXYNUCLEOSIDE TRIPHOSPHATE TRIPHOSPHOHYDROLASE SAMHD1"/>
    <property type="match status" value="1"/>
</dbReference>
<comment type="similarity">
    <text evidence="1">Belongs to the SAMHD1 family.</text>
</comment>
<dbReference type="PANTHER" id="PTHR11373">
    <property type="entry name" value="DEOXYNUCLEOSIDE TRIPHOSPHATE TRIPHOSPHOHYDROLASE"/>
    <property type="match status" value="1"/>
</dbReference>
<dbReference type="SUPFAM" id="SSF109604">
    <property type="entry name" value="HD-domain/PDEase-like"/>
    <property type="match status" value="2"/>
</dbReference>
<evidence type="ECO:0000256" key="1">
    <source>
        <dbReference type="ARBA" id="ARBA00005776"/>
    </source>
</evidence>
<protein>
    <recommendedName>
        <fullName evidence="4">Deoxynucleoside triphosphate triphosphohydrolase SAMHD1</fullName>
    </recommendedName>
</protein>
<dbReference type="GO" id="GO:0051607">
    <property type="term" value="P:defense response to virus"/>
    <property type="evidence" value="ECO:0007669"/>
    <property type="project" value="TreeGrafter"/>
</dbReference>
<evidence type="ECO:0000313" key="2">
    <source>
        <dbReference type="Ensembl" id="ENSCCRP00015059818.1"/>
    </source>
</evidence>
<name>A0A8C1W0Q9_CYPCA</name>
<dbReference type="GO" id="GO:0045088">
    <property type="term" value="P:regulation of innate immune response"/>
    <property type="evidence" value="ECO:0007669"/>
    <property type="project" value="TreeGrafter"/>
</dbReference>
<evidence type="ECO:0000313" key="3">
    <source>
        <dbReference type="Proteomes" id="UP000694700"/>
    </source>
</evidence>
<proteinExistence type="inferred from homology"/>
<dbReference type="Gene3D" id="1.10.3210.10">
    <property type="entry name" value="Hypothetical protein af1432"/>
    <property type="match status" value="2"/>
</dbReference>
<dbReference type="InterPro" id="IPR003607">
    <property type="entry name" value="HD/PDEase_dom"/>
</dbReference>
<organism evidence="2 3">
    <name type="scientific">Cyprinus carpio</name>
    <name type="common">Common carp</name>
    <dbReference type="NCBI Taxonomy" id="7962"/>
    <lineage>
        <taxon>Eukaryota</taxon>
        <taxon>Metazoa</taxon>
        <taxon>Chordata</taxon>
        <taxon>Craniata</taxon>
        <taxon>Vertebrata</taxon>
        <taxon>Euteleostomi</taxon>
        <taxon>Actinopterygii</taxon>
        <taxon>Neopterygii</taxon>
        <taxon>Teleostei</taxon>
        <taxon>Ostariophysi</taxon>
        <taxon>Cypriniformes</taxon>
        <taxon>Cyprinidae</taxon>
        <taxon>Cyprininae</taxon>
        <taxon>Cyprinus</taxon>
    </lineage>
</organism>
<dbReference type="Ensembl" id="ENSCCRT00015061773.1">
    <property type="protein sequence ID" value="ENSCCRP00015059818.1"/>
    <property type="gene ID" value="ENSCCRG00015024503.1"/>
</dbReference>
<dbReference type="Gene3D" id="3.30.70.2760">
    <property type="match status" value="2"/>
</dbReference>
<dbReference type="GO" id="GO:0008832">
    <property type="term" value="F:dGTPase activity"/>
    <property type="evidence" value="ECO:0007669"/>
    <property type="project" value="TreeGrafter"/>
</dbReference>
<reference evidence="2" key="1">
    <citation type="submission" date="2025-08" db="UniProtKB">
        <authorList>
            <consortium name="Ensembl"/>
        </authorList>
    </citation>
    <scope>IDENTIFICATION</scope>
</reference>
<accession>A0A8C1W0Q9</accession>
<dbReference type="GO" id="GO:0005634">
    <property type="term" value="C:nucleus"/>
    <property type="evidence" value="ECO:0007669"/>
    <property type="project" value="TreeGrafter"/>
</dbReference>